<name>A0A168JQ41_9BACL</name>
<comment type="caution">
    <text evidence="2">The sequence shown here is derived from an EMBL/GenBank/DDBJ whole genome shotgun (WGS) entry which is preliminary data.</text>
</comment>
<keyword evidence="1" id="KW-0812">Transmembrane</keyword>
<dbReference type="InterPro" id="IPR029058">
    <property type="entry name" value="AB_hydrolase_fold"/>
</dbReference>
<sequence>MNILTRTNAPGSRSIQKLAEPTTTRFIRVKHIIVALILSIIFFLLFCFVALHAYIAWVLSNPTVAPVYSNPLAAKSMAYENVTFPALDNSRVMHGWYIPAEGSKRTIVFSHGYGANREESWVPMYDLAHYAHSLNYNVLMFDYGFAAEYNKDVATGGKIETQQLLGAIKLAKERDAGQIIVWGFSMGAGTALQAGLQTEDVDAMILDSTFLLEPDTLYHNIKNQIALPRHPSLEILELLFPVLNGTSLNQIPYQQVKSEDYPFPIFFIHGTLDEKAPFGIAEKLASNQSNPLSTVWIVDDSHHELIFREHSRDYLRRVSSFLGKVKTTLNTSIQEE</sequence>
<dbReference type="PANTHER" id="PTHR12277:SF81">
    <property type="entry name" value="PROTEIN ABHD13"/>
    <property type="match status" value="1"/>
</dbReference>
<dbReference type="Proteomes" id="UP000076967">
    <property type="component" value="Unassembled WGS sequence"/>
</dbReference>
<keyword evidence="3" id="KW-1185">Reference proteome</keyword>
<dbReference type="RefSeq" id="WP_068535136.1">
    <property type="nucleotide sequence ID" value="NZ_LVJH01000030.1"/>
</dbReference>
<feature type="transmembrane region" description="Helical" evidence="1">
    <location>
        <begin position="32"/>
        <end position="57"/>
    </location>
</feature>
<accession>A0A168JQ41</accession>
<dbReference type="AlphaFoldDB" id="A0A168JQ41"/>
<reference evidence="2 3" key="1">
    <citation type="submission" date="2016-03" db="EMBL/GenBank/DDBJ databases">
        <title>Draft genome sequence of Paenibacillus glacialis DSM 22343.</title>
        <authorList>
            <person name="Shin S.-K."/>
            <person name="Yi H."/>
        </authorList>
    </citation>
    <scope>NUCLEOTIDE SEQUENCE [LARGE SCALE GENOMIC DNA]</scope>
    <source>
        <strain evidence="2 3">DSM 22343</strain>
    </source>
</reference>
<organism evidence="2 3">
    <name type="scientific">Paenibacillus glacialis</name>
    <dbReference type="NCBI Taxonomy" id="494026"/>
    <lineage>
        <taxon>Bacteria</taxon>
        <taxon>Bacillati</taxon>
        <taxon>Bacillota</taxon>
        <taxon>Bacilli</taxon>
        <taxon>Bacillales</taxon>
        <taxon>Paenibacillaceae</taxon>
        <taxon>Paenibacillus</taxon>
    </lineage>
</organism>
<keyword evidence="1" id="KW-1133">Transmembrane helix</keyword>
<protein>
    <submittedName>
        <fullName evidence="2">Alpha/beta hydrolase</fullName>
    </submittedName>
</protein>
<evidence type="ECO:0000313" key="2">
    <source>
        <dbReference type="EMBL" id="OAB40936.1"/>
    </source>
</evidence>
<keyword evidence="2" id="KW-0378">Hydrolase</keyword>
<proteinExistence type="predicted"/>
<gene>
    <name evidence="2" type="ORF">PGLA_17160</name>
</gene>
<evidence type="ECO:0000313" key="3">
    <source>
        <dbReference type="Proteomes" id="UP000076967"/>
    </source>
</evidence>
<dbReference type="STRING" id="494026.PGLA_17160"/>
<dbReference type="GO" id="GO:0016787">
    <property type="term" value="F:hydrolase activity"/>
    <property type="evidence" value="ECO:0007669"/>
    <property type="project" value="UniProtKB-KW"/>
</dbReference>
<dbReference type="OrthoDB" id="9776685at2"/>
<dbReference type="SUPFAM" id="SSF53474">
    <property type="entry name" value="alpha/beta-Hydrolases"/>
    <property type="match status" value="1"/>
</dbReference>
<dbReference type="PANTHER" id="PTHR12277">
    <property type="entry name" value="ALPHA/BETA HYDROLASE DOMAIN-CONTAINING PROTEIN"/>
    <property type="match status" value="1"/>
</dbReference>
<dbReference type="EMBL" id="LVJH01000030">
    <property type="protein sequence ID" value="OAB40936.1"/>
    <property type="molecule type" value="Genomic_DNA"/>
</dbReference>
<keyword evidence="1" id="KW-0472">Membrane</keyword>
<evidence type="ECO:0000256" key="1">
    <source>
        <dbReference type="SAM" id="Phobius"/>
    </source>
</evidence>
<dbReference type="Gene3D" id="3.40.50.1820">
    <property type="entry name" value="alpha/beta hydrolase"/>
    <property type="match status" value="1"/>
</dbReference>